<keyword evidence="2" id="KW-0560">Oxidoreductase</keyword>
<reference evidence="7" key="1">
    <citation type="submission" date="2021-03" db="EMBL/GenBank/DDBJ databases">
        <title>Whole genome sequence of Streptomyces bomunensis MMS17-BM035.</title>
        <authorList>
            <person name="Lee J.H."/>
        </authorList>
    </citation>
    <scope>NUCLEOTIDE SEQUENCE</scope>
    <source>
        <strain evidence="7">MMS17-BM035</strain>
    </source>
</reference>
<name>A0A940MDF6_9ACTN</name>
<feature type="active site" evidence="4">
    <location>
        <position position="174"/>
    </location>
</feature>
<evidence type="ECO:0000259" key="5">
    <source>
        <dbReference type="Pfam" id="PF03446"/>
    </source>
</evidence>
<evidence type="ECO:0000256" key="1">
    <source>
        <dbReference type="ARBA" id="ARBA00009080"/>
    </source>
</evidence>
<evidence type="ECO:0000256" key="4">
    <source>
        <dbReference type="PIRSR" id="PIRSR000103-1"/>
    </source>
</evidence>
<keyword evidence="3" id="KW-0520">NAD</keyword>
<dbReference type="InterPro" id="IPR008927">
    <property type="entry name" value="6-PGluconate_DH-like_C_sf"/>
</dbReference>
<feature type="domain" description="3-hydroxyisobutyrate dehydrogenase-like NAD-binding" evidence="6">
    <location>
        <begin position="169"/>
        <end position="283"/>
    </location>
</feature>
<evidence type="ECO:0000256" key="2">
    <source>
        <dbReference type="ARBA" id="ARBA00023002"/>
    </source>
</evidence>
<dbReference type="Pfam" id="PF14833">
    <property type="entry name" value="NAD_binding_11"/>
    <property type="match status" value="1"/>
</dbReference>
<dbReference type="InterPro" id="IPR036291">
    <property type="entry name" value="NAD(P)-bd_dom_sf"/>
</dbReference>
<dbReference type="RefSeq" id="WP_209340112.1">
    <property type="nucleotide sequence ID" value="NZ_JAGIQL010000040.1"/>
</dbReference>
<dbReference type="InterPro" id="IPR013328">
    <property type="entry name" value="6PGD_dom2"/>
</dbReference>
<dbReference type="GO" id="GO:0050661">
    <property type="term" value="F:NADP binding"/>
    <property type="evidence" value="ECO:0007669"/>
    <property type="project" value="InterPro"/>
</dbReference>
<dbReference type="Pfam" id="PF03446">
    <property type="entry name" value="NAD_binding_2"/>
    <property type="match status" value="1"/>
</dbReference>
<dbReference type="SUPFAM" id="SSF51735">
    <property type="entry name" value="NAD(P)-binding Rossmann-fold domains"/>
    <property type="match status" value="1"/>
</dbReference>
<dbReference type="InterPro" id="IPR051265">
    <property type="entry name" value="HIBADH-related_NP60_sf"/>
</dbReference>
<evidence type="ECO:0000259" key="6">
    <source>
        <dbReference type="Pfam" id="PF14833"/>
    </source>
</evidence>
<evidence type="ECO:0000256" key="3">
    <source>
        <dbReference type="ARBA" id="ARBA00023027"/>
    </source>
</evidence>
<dbReference type="GO" id="GO:0051287">
    <property type="term" value="F:NAD binding"/>
    <property type="evidence" value="ECO:0007669"/>
    <property type="project" value="InterPro"/>
</dbReference>
<dbReference type="Gene3D" id="3.40.50.720">
    <property type="entry name" value="NAD(P)-binding Rossmann-like Domain"/>
    <property type="match status" value="1"/>
</dbReference>
<evidence type="ECO:0000313" key="7">
    <source>
        <dbReference type="EMBL" id="MBP0458351.1"/>
    </source>
</evidence>
<dbReference type="InterPro" id="IPR029154">
    <property type="entry name" value="HIBADH-like_NADP-bd"/>
</dbReference>
<evidence type="ECO:0000313" key="8">
    <source>
        <dbReference type="Proteomes" id="UP000670475"/>
    </source>
</evidence>
<dbReference type="InterPro" id="IPR015815">
    <property type="entry name" value="HIBADH-related"/>
</dbReference>
<protein>
    <submittedName>
        <fullName evidence="7">NAD(P)-dependent oxidoreductase</fullName>
    </submittedName>
</protein>
<accession>A0A940MDF6</accession>
<dbReference type="InterPro" id="IPR006115">
    <property type="entry name" value="6PGDH_NADP-bd"/>
</dbReference>
<feature type="domain" description="6-phosphogluconate dehydrogenase NADP-binding" evidence="5">
    <location>
        <begin position="7"/>
        <end position="162"/>
    </location>
</feature>
<keyword evidence="8" id="KW-1185">Reference proteome</keyword>
<proteinExistence type="inferred from homology"/>
<sequence>MADHKSVALLGTGIMGAAMARNLLRTGHTLRVWNRTRAKAEPLAADGAQVFGTPAEAVTGASTVITMLFDGAAVLETMREAAPGLTSGAVWLQSTTVGVDDVPRLAAFGAEHGLVFVDGPVLGTKAPAEAGKLTNLAAGPDRAREALVSVHDAIGQRTVWAGDDGSTAAATRLKLVCNNWTLALTHATGESVALAKGLGIDPQSFLDTIEGGLMDCGYVHLKADAIARDDFAPSFALSNAAKDTRLILAAAQAAGVRMDVAEAGAERFRRAEASGHGDEDMAAGYFASFGD</sequence>
<dbReference type="Gene3D" id="1.10.1040.10">
    <property type="entry name" value="N-(1-d-carboxylethyl)-l-norvaline Dehydrogenase, domain 2"/>
    <property type="match status" value="1"/>
</dbReference>
<comment type="caution">
    <text evidence="7">The sequence shown here is derived from an EMBL/GenBank/DDBJ whole genome shotgun (WGS) entry which is preliminary data.</text>
</comment>
<comment type="similarity">
    <text evidence="1">Belongs to the HIBADH-related family.</text>
</comment>
<dbReference type="PANTHER" id="PTHR43580">
    <property type="entry name" value="OXIDOREDUCTASE GLYR1-RELATED"/>
    <property type="match status" value="1"/>
</dbReference>
<dbReference type="SUPFAM" id="SSF48179">
    <property type="entry name" value="6-phosphogluconate dehydrogenase C-terminal domain-like"/>
    <property type="match status" value="1"/>
</dbReference>
<gene>
    <name evidence="7" type="ORF">JFN87_12670</name>
</gene>
<dbReference type="GO" id="GO:0016491">
    <property type="term" value="F:oxidoreductase activity"/>
    <property type="evidence" value="ECO:0007669"/>
    <property type="project" value="UniProtKB-KW"/>
</dbReference>
<dbReference type="Proteomes" id="UP000670475">
    <property type="component" value="Unassembled WGS sequence"/>
</dbReference>
<organism evidence="7 8">
    <name type="scientific">Streptomyces montanisoli</name>
    <dbReference type="NCBI Taxonomy" id="2798581"/>
    <lineage>
        <taxon>Bacteria</taxon>
        <taxon>Bacillati</taxon>
        <taxon>Actinomycetota</taxon>
        <taxon>Actinomycetes</taxon>
        <taxon>Kitasatosporales</taxon>
        <taxon>Streptomycetaceae</taxon>
        <taxon>Streptomyces</taxon>
    </lineage>
</organism>
<dbReference type="EMBL" id="JAGIQL010000040">
    <property type="protein sequence ID" value="MBP0458351.1"/>
    <property type="molecule type" value="Genomic_DNA"/>
</dbReference>
<dbReference type="PIRSF" id="PIRSF000103">
    <property type="entry name" value="HIBADH"/>
    <property type="match status" value="1"/>
</dbReference>
<dbReference type="AlphaFoldDB" id="A0A940MDF6"/>
<dbReference type="PANTHER" id="PTHR43580:SF2">
    <property type="entry name" value="CYTOKINE-LIKE NUCLEAR FACTOR N-PAC"/>
    <property type="match status" value="1"/>
</dbReference>